<gene>
    <name evidence="2" type="ORF">PXEA_LOCUS46</name>
</gene>
<name>A0A448W9V9_9PLAT</name>
<accession>A0A448W9V9</accession>
<dbReference type="Pfam" id="PF01722">
    <property type="entry name" value="BolA"/>
    <property type="match status" value="1"/>
</dbReference>
<evidence type="ECO:0000313" key="3">
    <source>
        <dbReference type="Proteomes" id="UP000784294"/>
    </source>
</evidence>
<comment type="similarity">
    <text evidence="1">Belongs to the BolA/IbaG family.</text>
</comment>
<evidence type="ECO:0000256" key="1">
    <source>
        <dbReference type="RuleBase" id="RU003860"/>
    </source>
</evidence>
<organism evidence="2 3">
    <name type="scientific">Protopolystoma xenopodis</name>
    <dbReference type="NCBI Taxonomy" id="117903"/>
    <lineage>
        <taxon>Eukaryota</taxon>
        <taxon>Metazoa</taxon>
        <taxon>Spiralia</taxon>
        <taxon>Lophotrochozoa</taxon>
        <taxon>Platyhelminthes</taxon>
        <taxon>Monogenea</taxon>
        <taxon>Polyopisthocotylea</taxon>
        <taxon>Polystomatidea</taxon>
        <taxon>Polystomatidae</taxon>
        <taxon>Protopolystoma</taxon>
    </lineage>
</organism>
<dbReference type="PANTHER" id="PTHR12735">
    <property type="entry name" value="BOLA-LIKE PROTEIN-RELATED"/>
    <property type="match status" value="1"/>
</dbReference>
<protein>
    <recommendedName>
        <fullName evidence="4">BolA-like protein</fullName>
    </recommendedName>
</protein>
<sequence length="77" mass="8981">MDALIKTRLQVLISDFSDNCGYKFDVFIVCDAFEGKKLIERHRLVHEALKNEMSEIHALTLKTLTTKQYQEHKLLDS</sequence>
<dbReference type="SUPFAM" id="SSF82657">
    <property type="entry name" value="BolA-like"/>
    <property type="match status" value="1"/>
</dbReference>
<dbReference type="GO" id="GO:0051604">
    <property type="term" value="P:protein maturation"/>
    <property type="evidence" value="ECO:0007669"/>
    <property type="project" value="InterPro"/>
</dbReference>
<dbReference type="OrthoDB" id="4983at2759"/>
<dbReference type="GO" id="GO:0006879">
    <property type="term" value="P:intracellular iron ion homeostasis"/>
    <property type="evidence" value="ECO:0007669"/>
    <property type="project" value="InterPro"/>
</dbReference>
<proteinExistence type="inferred from homology"/>
<dbReference type="AlphaFoldDB" id="A0A448W9V9"/>
<dbReference type="InterPro" id="IPR045115">
    <property type="entry name" value="BOL2"/>
</dbReference>
<evidence type="ECO:0008006" key="4">
    <source>
        <dbReference type="Google" id="ProtNLM"/>
    </source>
</evidence>
<dbReference type="GO" id="GO:0051537">
    <property type="term" value="F:2 iron, 2 sulfur cluster binding"/>
    <property type="evidence" value="ECO:0007669"/>
    <property type="project" value="InterPro"/>
</dbReference>
<evidence type="ECO:0000313" key="2">
    <source>
        <dbReference type="EMBL" id="VEL06606.1"/>
    </source>
</evidence>
<dbReference type="Proteomes" id="UP000784294">
    <property type="component" value="Unassembled WGS sequence"/>
</dbReference>
<dbReference type="GO" id="GO:0005829">
    <property type="term" value="C:cytosol"/>
    <property type="evidence" value="ECO:0007669"/>
    <property type="project" value="TreeGrafter"/>
</dbReference>
<dbReference type="EMBL" id="CAAALY010000096">
    <property type="protein sequence ID" value="VEL06606.1"/>
    <property type="molecule type" value="Genomic_DNA"/>
</dbReference>
<dbReference type="GO" id="GO:0005634">
    <property type="term" value="C:nucleus"/>
    <property type="evidence" value="ECO:0007669"/>
    <property type="project" value="TreeGrafter"/>
</dbReference>
<comment type="caution">
    <text evidence="2">The sequence shown here is derived from an EMBL/GenBank/DDBJ whole genome shotgun (WGS) entry which is preliminary data.</text>
</comment>
<dbReference type="InterPro" id="IPR036065">
    <property type="entry name" value="BolA-like_sf"/>
</dbReference>
<reference evidence="2" key="1">
    <citation type="submission" date="2018-11" db="EMBL/GenBank/DDBJ databases">
        <authorList>
            <consortium name="Pathogen Informatics"/>
        </authorList>
    </citation>
    <scope>NUCLEOTIDE SEQUENCE</scope>
</reference>
<dbReference type="PIRSF" id="PIRSF003113">
    <property type="entry name" value="BolA"/>
    <property type="match status" value="1"/>
</dbReference>
<keyword evidence="3" id="KW-1185">Reference proteome</keyword>
<dbReference type="Gene3D" id="3.30.300.90">
    <property type="entry name" value="BolA-like"/>
    <property type="match status" value="1"/>
</dbReference>
<dbReference type="InterPro" id="IPR002634">
    <property type="entry name" value="BolA"/>
</dbReference>
<dbReference type="PANTHER" id="PTHR12735:SF27">
    <property type="entry name" value="BOLA-LIKE PROTEIN 2"/>
    <property type="match status" value="1"/>
</dbReference>